<accession>A0A452YHU9</accession>
<name>A0A452YHU9_AEGTS</name>
<evidence type="ECO:0000256" key="1">
    <source>
        <dbReference type="SAM" id="MobiDB-lite"/>
    </source>
</evidence>
<evidence type="ECO:0000313" key="3">
    <source>
        <dbReference type="Proteomes" id="UP000015105"/>
    </source>
</evidence>
<sequence length="111" mass="12091">TEDRKVTTRFLSVSCDRRPEENPPPPASHLRDPYGRRPRKPPNSGLSLPVASSLLRPVAADRALGILTCSCSGVEGFSGSHFLIFDETGIQGFCAASSSWLSFVIDRRVAF</sequence>
<dbReference type="AlphaFoldDB" id="A0A452YHU9"/>
<proteinExistence type="predicted"/>
<reference evidence="3" key="2">
    <citation type="journal article" date="2017" name="Nat. Plants">
        <title>The Aegilops tauschii genome reveals multiple impacts of transposons.</title>
        <authorList>
            <person name="Zhao G."/>
            <person name="Zou C."/>
            <person name="Li K."/>
            <person name="Wang K."/>
            <person name="Li T."/>
            <person name="Gao L."/>
            <person name="Zhang X."/>
            <person name="Wang H."/>
            <person name="Yang Z."/>
            <person name="Liu X."/>
            <person name="Jiang W."/>
            <person name="Mao L."/>
            <person name="Kong X."/>
            <person name="Jiao Y."/>
            <person name="Jia J."/>
        </authorList>
    </citation>
    <scope>NUCLEOTIDE SEQUENCE [LARGE SCALE GENOMIC DNA]</scope>
    <source>
        <strain evidence="3">cv. AL8/78</strain>
    </source>
</reference>
<dbReference type="Gramene" id="AET1Gv20421900.10">
    <property type="protein sequence ID" value="AET1Gv20421900.10"/>
    <property type="gene ID" value="AET1Gv20421900"/>
</dbReference>
<organism evidence="2 3">
    <name type="scientific">Aegilops tauschii subsp. strangulata</name>
    <name type="common">Goatgrass</name>
    <dbReference type="NCBI Taxonomy" id="200361"/>
    <lineage>
        <taxon>Eukaryota</taxon>
        <taxon>Viridiplantae</taxon>
        <taxon>Streptophyta</taxon>
        <taxon>Embryophyta</taxon>
        <taxon>Tracheophyta</taxon>
        <taxon>Spermatophyta</taxon>
        <taxon>Magnoliopsida</taxon>
        <taxon>Liliopsida</taxon>
        <taxon>Poales</taxon>
        <taxon>Poaceae</taxon>
        <taxon>BOP clade</taxon>
        <taxon>Pooideae</taxon>
        <taxon>Triticodae</taxon>
        <taxon>Triticeae</taxon>
        <taxon>Triticinae</taxon>
        <taxon>Aegilops</taxon>
    </lineage>
</organism>
<feature type="region of interest" description="Disordered" evidence="1">
    <location>
        <begin position="1"/>
        <end position="48"/>
    </location>
</feature>
<reference evidence="2" key="4">
    <citation type="submission" date="2019-03" db="UniProtKB">
        <authorList>
            <consortium name="EnsemblPlants"/>
        </authorList>
    </citation>
    <scope>IDENTIFICATION</scope>
</reference>
<reference evidence="2" key="5">
    <citation type="journal article" date="2021" name="G3 (Bethesda)">
        <title>Aegilops tauschii genome assembly Aet v5.0 features greater sequence contiguity and improved annotation.</title>
        <authorList>
            <person name="Wang L."/>
            <person name="Zhu T."/>
            <person name="Rodriguez J.C."/>
            <person name="Deal K.R."/>
            <person name="Dubcovsky J."/>
            <person name="McGuire P.E."/>
            <person name="Lux T."/>
            <person name="Spannagl M."/>
            <person name="Mayer K.F.X."/>
            <person name="Baldrich P."/>
            <person name="Meyers B.C."/>
            <person name="Huo N."/>
            <person name="Gu Y.Q."/>
            <person name="Zhou H."/>
            <person name="Devos K.M."/>
            <person name="Bennetzen J.L."/>
            <person name="Unver T."/>
            <person name="Budak H."/>
            <person name="Gulick P.J."/>
            <person name="Galiba G."/>
            <person name="Kalapos B."/>
            <person name="Nelson D.R."/>
            <person name="Li P."/>
            <person name="You F.M."/>
            <person name="Luo M.C."/>
            <person name="Dvorak J."/>
        </authorList>
    </citation>
    <scope>NUCLEOTIDE SEQUENCE [LARGE SCALE GENOMIC DNA]</scope>
    <source>
        <strain evidence="2">cv. AL8/78</strain>
    </source>
</reference>
<keyword evidence="3" id="KW-1185">Reference proteome</keyword>
<reference evidence="2" key="3">
    <citation type="journal article" date="2017" name="Nature">
        <title>Genome sequence of the progenitor of the wheat D genome Aegilops tauschii.</title>
        <authorList>
            <person name="Luo M.C."/>
            <person name="Gu Y.Q."/>
            <person name="Puiu D."/>
            <person name="Wang H."/>
            <person name="Twardziok S.O."/>
            <person name="Deal K.R."/>
            <person name="Huo N."/>
            <person name="Zhu T."/>
            <person name="Wang L."/>
            <person name="Wang Y."/>
            <person name="McGuire P.E."/>
            <person name="Liu S."/>
            <person name="Long H."/>
            <person name="Ramasamy R.K."/>
            <person name="Rodriguez J.C."/>
            <person name="Van S.L."/>
            <person name="Yuan L."/>
            <person name="Wang Z."/>
            <person name="Xia Z."/>
            <person name="Xiao L."/>
            <person name="Anderson O.D."/>
            <person name="Ouyang S."/>
            <person name="Liang Y."/>
            <person name="Zimin A.V."/>
            <person name="Pertea G."/>
            <person name="Qi P."/>
            <person name="Bennetzen J.L."/>
            <person name="Dai X."/>
            <person name="Dawson M.W."/>
            <person name="Muller H.G."/>
            <person name="Kugler K."/>
            <person name="Rivarola-Duarte L."/>
            <person name="Spannagl M."/>
            <person name="Mayer K.F.X."/>
            <person name="Lu F.H."/>
            <person name="Bevan M.W."/>
            <person name="Leroy P."/>
            <person name="Li P."/>
            <person name="You F.M."/>
            <person name="Sun Q."/>
            <person name="Liu Z."/>
            <person name="Lyons E."/>
            <person name="Wicker T."/>
            <person name="Salzberg S.L."/>
            <person name="Devos K.M."/>
            <person name="Dvorak J."/>
        </authorList>
    </citation>
    <scope>NUCLEOTIDE SEQUENCE [LARGE SCALE GENOMIC DNA]</scope>
    <source>
        <strain evidence="2">cv. AL8/78</strain>
    </source>
</reference>
<dbReference type="Proteomes" id="UP000015105">
    <property type="component" value="Chromosome 1D"/>
</dbReference>
<dbReference type="EnsemblPlants" id="AET1Gv20421900.10">
    <property type="protein sequence ID" value="AET1Gv20421900.10"/>
    <property type="gene ID" value="AET1Gv20421900"/>
</dbReference>
<protein>
    <submittedName>
        <fullName evidence="2">Uncharacterized protein</fullName>
    </submittedName>
</protein>
<evidence type="ECO:0000313" key="2">
    <source>
        <dbReference type="EnsemblPlants" id="AET1Gv20421900.10"/>
    </source>
</evidence>
<reference evidence="3" key="1">
    <citation type="journal article" date="2014" name="Science">
        <title>Ancient hybridizations among the ancestral genomes of bread wheat.</title>
        <authorList>
            <consortium name="International Wheat Genome Sequencing Consortium,"/>
            <person name="Marcussen T."/>
            <person name="Sandve S.R."/>
            <person name="Heier L."/>
            <person name="Spannagl M."/>
            <person name="Pfeifer M."/>
            <person name="Jakobsen K.S."/>
            <person name="Wulff B.B."/>
            <person name="Steuernagel B."/>
            <person name="Mayer K.F."/>
            <person name="Olsen O.A."/>
        </authorList>
    </citation>
    <scope>NUCLEOTIDE SEQUENCE [LARGE SCALE GENOMIC DNA]</scope>
    <source>
        <strain evidence="3">cv. AL8/78</strain>
    </source>
</reference>